<feature type="domain" description="Flavodoxin-like" evidence="1">
    <location>
        <begin position="6"/>
        <end position="184"/>
    </location>
</feature>
<dbReference type="GO" id="GO:0006783">
    <property type="term" value="P:heme biosynthetic process"/>
    <property type="evidence" value="ECO:0007669"/>
    <property type="project" value="TreeGrafter"/>
</dbReference>
<dbReference type="SUPFAM" id="SSF52218">
    <property type="entry name" value="Flavoproteins"/>
    <property type="match status" value="1"/>
</dbReference>
<dbReference type="AlphaFoldDB" id="X0WEQ0"/>
<name>X0WEQ0_9ZZZZ</name>
<dbReference type="Pfam" id="PF12724">
    <property type="entry name" value="Flavodoxin_5"/>
    <property type="match status" value="1"/>
</dbReference>
<dbReference type="Gene3D" id="3.40.50.360">
    <property type="match status" value="1"/>
</dbReference>
<dbReference type="PANTHER" id="PTHR38030">
    <property type="entry name" value="PROTOPORPHYRINOGEN IX DEHYDROGENASE [MENAQUINONE]"/>
    <property type="match status" value="1"/>
</dbReference>
<protein>
    <recommendedName>
        <fullName evidence="1">Flavodoxin-like domain-containing protein</fullName>
    </recommendedName>
</protein>
<sequence length="187" mass="21346">MENTKILIAYGTRYGATKSTSEEISKVLQGEGFEVNTVNLKEEKVKNISQFELVIVGSGMKMGMWTSKAKAFLSKFNSELKKKKVAIFVSSGGRALMEYKGEHDEIIEINRKYLENKASKYDLNPISMTMFGGIWDYNQMGKIYRKILDAEKENFIPAGFKETAPGVYDSRNWDEIRKWAKELANKV</sequence>
<accession>X0WEQ0</accession>
<evidence type="ECO:0000313" key="2">
    <source>
        <dbReference type="EMBL" id="GAG21677.1"/>
    </source>
</evidence>
<dbReference type="GO" id="GO:0010181">
    <property type="term" value="F:FMN binding"/>
    <property type="evidence" value="ECO:0007669"/>
    <property type="project" value="InterPro"/>
</dbReference>
<reference evidence="2" key="1">
    <citation type="journal article" date="2014" name="Front. Microbiol.">
        <title>High frequency of phylogenetically diverse reductive dehalogenase-homologous genes in deep subseafloor sedimentary metagenomes.</title>
        <authorList>
            <person name="Kawai M."/>
            <person name="Futagami T."/>
            <person name="Toyoda A."/>
            <person name="Takaki Y."/>
            <person name="Nishi S."/>
            <person name="Hori S."/>
            <person name="Arai W."/>
            <person name="Tsubouchi T."/>
            <person name="Morono Y."/>
            <person name="Uchiyama I."/>
            <person name="Ito T."/>
            <person name="Fujiyama A."/>
            <person name="Inagaki F."/>
            <person name="Takami H."/>
        </authorList>
    </citation>
    <scope>NUCLEOTIDE SEQUENCE</scope>
    <source>
        <strain evidence="2">Expedition CK06-06</strain>
    </source>
</reference>
<dbReference type="InterPro" id="IPR029039">
    <property type="entry name" value="Flavoprotein-like_sf"/>
</dbReference>
<dbReference type="InterPro" id="IPR052200">
    <property type="entry name" value="Protoporphyrinogen_IX_DH"/>
</dbReference>
<gene>
    <name evidence="2" type="ORF">S01H1_53129</name>
</gene>
<evidence type="ECO:0000259" key="1">
    <source>
        <dbReference type="PROSITE" id="PS50902"/>
    </source>
</evidence>
<comment type="caution">
    <text evidence="2">The sequence shown here is derived from an EMBL/GenBank/DDBJ whole genome shotgun (WGS) entry which is preliminary data.</text>
</comment>
<dbReference type="PROSITE" id="PS50902">
    <property type="entry name" value="FLAVODOXIN_LIKE"/>
    <property type="match status" value="1"/>
</dbReference>
<proteinExistence type="predicted"/>
<dbReference type="EMBL" id="BARS01034389">
    <property type="protein sequence ID" value="GAG21677.1"/>
    <property type="molecule type" value="Genomic_DNA"/>
</dbReference>
<dbReference type="PANTHER" id="PTHR38030:SF2">
    <property type="entry name" value="PROTOPORPHYRINOGEN IX DEHYDROGENASE [QUINONE]"/>
    <property type="match status" value="1"/>
</dbReference>
<organism evidence="2">
    <name type="scientific">marine sediment metagenome</name>
    <dbReference type="NCBI Taxonomy" id="412755"/>
    <lineage>
        <taxon>unclassified sequences</taxon>
        <taxon>metagenomes</taxon>
        <taxon>ecological metagenomes</taxon>
    </lineage>
</organism>
<dbReference type="InterPro" id="IPR008254">
    <property type="entry name" value="Flavodoxin/NO_synth"/>
</dbReference>
<dbReference type="GO" id="GO:0070819">
    <property type="term" value="F:menaquinone-dependent protoporphyrinogen oxidase activity"/>
    <property type="evidence" value="ECO:0007669"/>
    <property type="project" value="TreeGrafter"/>
</dbReference>
<dbReference type="InterPro" id="IPR026816">
    <property type="entry name" value="Flavodoxin_dom"/>
</dbReference>